<protein>
    <submittedName>
        <fullName evidence="2">Uncharacterized protein</fullName>
    </submittedName>
</protein>
<feature type="compositionally biased region" description="Low complexity" evidence="1">
    <location>
        <begin position="141"/>
        <end position="150"/>
    </location>
</feature>
<feature type="compositionally biased region" description="Polar residues" evidence="1">
    <location>
        <begin position="352"/>
        <end position="363"/>
    </location>
</feature>
<dbReference type="EMBL" id="SNRW01022936">
    <property type="protein sequence ID" value="KAA6363419.1"/>
    <property type="molecule type" value="Genomic_DNA"/>
</dbReference>
<gene>
    <name evidence="2" type="ORF">EZS28_041055</name>
</gene>
<accession>A0A5J4TZN2</accession>
<evidence type="ECO:0000256" key="1">
    <source>
        <dbReference type="SAM" id="MobiDB-lite"/>
    </source>
</evidence>
<organism evidence="2 3">
    <name type="scientific">Streblomastix strix</name>
    <dbReference type="NCBI Taxonomy" id="222440"/>
    <lineage>
        <taxon>Eukaryota</taxon>
        <taxon>Metamonada</taxon>
        <taxon>Preaxostyla</taxon>
        <taxon>Oxymonadida</taxon>
        <taxon>Streblomastigidae</taxon>
        <taxon>Streblomastix</taxon>
    </lineage>
</organism>
<reference evidence="2 3" key="1">
    <citation type="submission" date="2019-03" db="EMBL/GenBank/DDBJ databases">
        <title>Single cell metagenomics reveals metabolic interactions within the superorganism composed of flagellate Streblomastix strix and complex community of Bacteroidetes bacteria on its surface.</title>
        <authorList>
            <person name="Treitli S.C."/>
            <person name="Kolisko M."/>
            <person name="Husnik F."/>
            <person name="Keeling P."/>
            <person name="Hampl V."/>
        </authorList>
    </citation>
    <scope>NUCLEOTIDE SEQUENCE [LARGE SCALE GENOMIC DNA]</scope>
    <source>
        <strain evidence="2">ST1C</strain>
    </source>
</reference>
<sequence>MSEKEQQSSSSQDQGTSAYDEDRKALLVLAFMPKPEIEAFLADQGFVPPTFDKDDPHFIEKLDALKIYMIGKQMAFEDLGQRFPAMNNTFSKTDTQQKMTYAQIANSQEEQMRFLMNHGPRACLIANTKFGGPTALLPLPSAPPVSTASSIEDSDVDCHAQQKKKRKRVERSLSESTSSTSSSKSSRHHRTYSRRRKRRRHSVSTSNSSRSTRSRSPRRDRHHNRHHHHQRHHRDDEFRREMAKIVGVHRPSQFDPNKMEPRESWRRSAEQNRWRYENLWSTSEPAEIQPNEMSHAYADCARAVSLAESALIAQIHHIIPDQPPSRYLIDAYLMCLTAGARLRSIRFAHPTQGQSRYQASGNYRSAPAQGPPTYENAPYYGRRNNHRDRGHRQPNDNQRAQNRDRRVEQNPQ</sequence>
<evidence type="ECO:0000313" key="2">
    <source>
        <dbReference type="EMBL" id="KAA6363419.1"/>
    </source>
</evidence>
<feature type="region of interest" description="Disordered" evidence="1">
    <location>
        <begin position="352"/>
        <end position="412"/>
    </location>
</feature>
<feature type="region of interest" description="Disordered" evidence="1">
    <location>
        <begin position="141"/>
        <end position="238"/>
    </location>
</feature>
<feature type="compositionally biased region" description="Basic residues" evidence="1">
    <location>
        <begin position="383"/>
        <end position="392"/>
    </location>
</feature>
<evidence type="ECO:0000313" key="3">
    <source>
        <dbReference type="Proteomes" id="UP000324800"/>
    </source>
</evidence>
<feature type="compositionally biased region" description="Basic residues" evidence="1">
    <location>
        <begin position="212"/>
        <end position="232"/>
    </location>
</feature>
<dbReference type="AlphaFoldDB" id="A0A5J4TZN2"/>
<dbReference type="Proteomes" id="UP000324800">
    <property type="component" value="Unassembled WGS sequence"/>
</dbReference>
<feature type="compositionally biased region" description="Basic residues" evidence="1">
    <location>
        <begin position="185"/>
        <end position="202"/>
    </location>
</feature>
<feature type="compositionally biased region" description="Basic and acidic residues" evidence="1">
    <location>
        <begin position="401"/>
        <end position="412"/>
    </location>
</feature>
<comment type="caution">
    <text evidence="2">The sequence shown here is derived from an EMBL/GenBank/DDBJ whole genome shotgun (WGS) entry which is preliminary data.</text>
</comment>
<proteinExistence type="predicted"/>
<name>A0A5J4TZN2_9EUKA</name>
<feature type="compositionally biased region" description="Low complexity" evidence="1">
    <location>
        <begin position="174"/>
        <end position="184"/>
    </location>
</feature>